<dbReference type="OrthoDB" id="2991100at2"/>
<gene>
    <name evidence="2" type="ORF">SAMN05444487_101260</name>
</gene>
<evidence type="ECO:0000256" key="1">
    <source>
        <dbReference type="SAM" id="MobiDB-lite"/>
    </source>
</evidence>
<dbReference type="AlphaFoldDB" id="A0A1H2QM77"/>
<dbReference type="RefSeq" id="WP_143034966.1">
    <property type="nucleotide sequence ID" value="NZ_FNNQ01000001.1"/>
</dbReference>
<organism evidence="2 3">
    <name type="scientific">Marininema mesophilum</name>
    <dbReference type="NCBI Taxonomy" id="1048340"/>
    <lineage>
        <taxon>Bacteria</taxon>
        <taxon>Bacillati</taxon>
        <taxon>Bacillota</taxon>
        <taxon>Bacilli</taxon>
        <taxon>Bacillales</taxon>
        <taxon>Thermoactinomycetaceae</taxon>
        <taxon>Marininema</taxon>
    </lineage>
</organism>
<keyword evidence="3" id="KW-1185">Reference proteome</keyword>
<feature type="compositionally biased region" description="Basic and acidic residues" evidence="1">
    <location>
        <begin position="70"/>
        <end position="85"/>
    </location>
</feature>
<reference evidence="2 3" key="1">
    <citation type="submission" date="2016-10" db="EMBL/GenBank/DDBJ databases">
        <authorList>
            <person name="de Groot N.N."/>
        </authorList>
    </citation>
    <scope>NUCLEOTIDE SEQUENCE [LARGE SCALE GENOMIC DNA]</scope>
    <source>
        <strain evidence="2 3">DSM 45610</strain>
    </source>
</reference>
<evidence type="ECO:0000313" key="2">
    <source>
        <dbReference type="EMBL" id="SDW08256.1"/>
    </source>
</evidence>
<dbReference type="Proteomes" id="UP000198534">
    <property type="component" value="Unassembled WGS sequence"/>
</dbReference>
<sequence>MKVAVQMIKGHSTQALKGASALFGFGKWKKTKQQRSQSNDDRKLQEMMNEVSGELGIDKDGRSAQGDSTELGKRLTEEVRKRNRK</sequence>
<feature type="region of interest" description="Disordered" evidence="1">
    <location>
        <begin position="52"/>
        <end position="85"/>
    </location>
</feature>
<protein>
    <submittedName>
        <fullName evidence="2">Uncharacterized protein</fullName>
    </submittedName>
</protein>
<proteinExistence type="predicted"/>
<dbReference type="EMBL" id="FNNQ01000001">
    <property type="protein sequence ID" value="SDW08256.1"/>
    <property type="molecule type" value="Genomic_DNA"/>
</dbReference>
<accession>A0A1H2QM77</accession>
<name>A0A1H2QM77_9BACL</name>
<evidence type="ECO:0000313" key="3">
    <source>
        <dbReference type="Proteomes" id="UP000198534"/>
    </source>
</evidence>